<accession>A0A1Z4MVW4</accession>
<gene>
    <name evidence="1" type="ORF">NIES37_15370</name>
</gene>
<evidence type="ECO:0000313" key="2">
    <source>
        <dbReference type="Proteomes" id="UP000218785"/>
    </source>
</evidence>
<organism evidence="1 2">
    <name type="scientific">Tolypothrix tenuis PCC 7101</name>
    <dbReference type="NCBI Taxonomy" id="231146"/>
    <lineage>
        <taxon>Bacteria</taxon>
        <taxon>Bacillati</taxon>
        <taxon>Cyanobacteriota</taxon>
        <taxon>Cyanophyceae</taxon>
        <taxon>Nostocales</taxon>
        <taxon>Tolypothrichaceae</taxon>
        <taxon>Tolypothrix</taxon>
    </lineage>
</organism>
<keyword evidence="2" id="KW-1185">Reference proteome</keyword>
<dbReference type="Proteomes" id="UP000218785">
    <property type="component" value="Chromosome"/>
</dbReference>
<reference evidence="1 2" key="1">
    <citation type="submission" date="2017-06" db="EMBL/GenBank/DDBJ databases">
        <title>Genome sequencing of cyanobaciteial culture collection at National Institute for Environmental Studies (NIES).</title>
        <authorList>
            <person name="Hirose Y."/>
            <person name="Shimura Y."/>
            <person name="Fujisawa T."/>
            <person name="Nakamura Y."/>
            <person name="Kawachi M."/>
        </authorList>
    </citation>
    <scope>NUCLEOTIDE SEQUENCE [LARGE SCALE GENOMIC DNA]</scope>
    <source>
        <strain evidence="1 2">NIES-37</strain>
    </source>
</reference>
<dbReference type="AlphaFoldDB" id="A0A1Z4MVW4"/>
<evidence type="ECO:0000313" key="1">
    <source>
        <dbReference type="EMBL" id="BAY97595.1"/>
    </source>
</evidence>
<dbReference type="RefSeq" id="WP_321206581.1">
    <property type="nucleotide sequence ID" value="NZ_CAWNJS010000001.1"/>
</dbReference>
<proteinExistence type="predicted"/>
<dbReference type="KEGG" id="ttq:NIES37_15370"/>
<dbReference type="EMBL" id="AP018248">
    <property type="protein sequence ID" value="BAY97595.1"/>
    <property type="molecule type" value="Genomic_DNA"/>
</dbReference>
<protein>
    <submittedName>
        <fullName evidence="1">Uncharacterized protein</fullName>
    </submittedName>
</protein>
<sequence>MNNNSLSLNRQHLMTLIQNVIESCNLQLNDVISVVAAAKEDFNLEEHDTIVLAEAATGHYGLTSDNRPGLNYRRLVTLMRQAIERCHLQLQNTIVLTEAATGAYVVTPVVAAMAGAKKVYAMTRNSRYGTIEQVIEQTYQLAKIAGVSECIEIITEKSKEIVAQADIITNSSHVRPIDAEMISGMKATAVISLMYEAWEFRPDDIDIEICRQRGIKVAGINERHPSVDVFSFLGLMAIKLLLDAGIAVYKSNILLLCDNHFQNFIESGLINAGAKVDSFQNVSLAPKDAVYDAIVVAMQPQLAPVLSNIEAELIAERWPGVVVAQFWGDIDRSAFLAHSIPVWPPNAPNKGHMAILPSAIGPEPIIRLQTGGLKVGELLWRSSQQDKTSRATAEFLNSEYIDEMISS</sequence>
<name>A0A1Z4MVW4_9CYAN</name>